<dbReference type="InterPro" id="IPR015815">
    <property type="entry name" value="HIBADH-related"/>
</dbReference>
<dbReference type="InterPro" id="IPR036291">
    <property type="entry name" value="NAD(P)-bd_dom_sf"/>
</dbReference>
<keyword evidence="2" id="KW-0560">Oxidoreductase</keyword>
<keyword evidence="3" id="KW-0520">NAD</keyword>
<dbReference type="OrthoDB" id="9812907at2"/>
<sequence length="304" mass="31455">MDRIGFIGLGQMGWPMARRLVEAGYSVTVADAAPGTAERFAAEFKATAAADLAALARQSDIVVTMLPDGKIVRNVVLEGGVAANMPKGGVVLDMSSSAPIGTRELGEALAQQGLALVDAPVSGGVPKAKDGTLAIMIGGEDKAAIARVKPVLQALGQGLFETGPLGSGHAMKALNNYVSAAGLIASVEALQIGARFGLSPDAMVDVLNASTGRNNSTDKKLKQYVLSRQFNSGFGLALMEKDVRTALELAHETGIQAPFGDACVALCQQANELLGKGADHTAVAQFWEKLNGLELFPDARKAAE</sequence>
<dbReference type="InterPro" id="IPR006115">
    <property type="entry name" value="6PGDH_NADP-bd"/>
</dbReference>
<reference evidence="7 8" key="1">
    <citation type="submission" date="2015-12" db="EMBL/GenBank/DDBJ databases">
        <title>Genome sequence of Oceanibaculum pacificum MCCC 1A02656.</title>
        <authorList>
            <person name="Lu L."/>
            <person name="Lai Q."/>
            <person name="Shao Z."/>
            <person name="Qian P."/>
        </authorList>
    </citation>
    <scope>NUCLEOTIDE SEQUENCE [LARGE SCALE GENOMIC DNA]</scope>
    <source>
        <strain evidence="7 8">MCCC 1A02656</strain>
    </source>
</reference>
<keyword evidence="8" id="KW-1185">Reference proteome</keyword>
<evidence type="ECO:0000256" key="4">
    <source>
        <dbReference type="PIRSR" id="PIRSR000103-1"/>
    </source>
</evidence>
<dbReference type="Gene3D" id="3.40.50.720">
    <property type="entry name" value="NAD(P)-binding Rossmann-like Domain"/>
    <property type="match status" value="1"/>
</dbReference>
<dbReference type="PROSITE" id="PS00895">
    <property type="entry name" value="3_HYDROXYISOBUT_DH"/>
    <property type="match status" value="1"/>
</dbReference>
<dbReference type="InterPro" id="IPR013328">
    <property type="entry name" value="6PGD_dom2"/>
</dbReference>
<dbReference type="SUPFAM" id="SSF48179">
    <property type="entry name" value="6-phosphogluconate dehydrogenase C-terminal domain-like"/>
    <property type="match status" value="1"/>
</dbReference>
<comment type="similarity">
    <text evidence="1">Belongs to the HIBADH-related family.</text>
</comment>
<feature type="domain" description="3-hydroxyisobutyrate dehydrogenase-like NAD-binding" evidence="6">
    <location>
        <begin position="166"/>
        <end position="286"/>
    </location>
</feature>
<dbReference type="Proteomes" id="UP000076400">
    <property type="component" value="Unassembled WGS sequence"/>
</dbReference>
<organism evidence="7 8">
    <name type="scientific">Oceanibaculum pacificum</name>
    <dbReference type="NCBI Taxonomy" id="580166"/>
    <lineage>
        <taxon>Bacteria</taxon>
        <taxon>Pseudomonadati</taxon>
        <taxon>Pseudomonadota</taxon>
        <taxon>Alphaproteobacteria</taxon>
        <taxon>Rhodospirillales</taxon>
        <taxon>Oceanibaculaceae</taxon>
        <taxon>Oceanibaculum</taxon>
    </lineage>
</organism>
<evidence type="ECO:0000259" key="6">
    <source>
        <dbReference type="Pfam" id="PF14833"/>
    </source>
</evidence>
<feature type="domain" description="6-phosphogluconate dehydrogenase NADP-binding" evidence="5">
    <location>
        <begin position="3"/>
        <end position="160"/>
    </location>
</feature>
<dbReference type="Pfam" id="PF03446">
    <property type="entry name" value="NAD_binding_2"/>
    <property type="match status" value="1"/>
</dbReference>
<dbReference type="SUPFAM" id="SSF51735">
    <property type="entry name" value="NAD(P)-binding Rossmann-fold domains"/>
    <property type="match status" value="1"/>
</dbReference>
<feature type="active site" evidence="4">
    <location>
        <position position="172"/>
    </location>
</feature>
<dbReference type="GO" id="GO:0016054">
    <property type="term" value="P:organic acid catabolic process"/>
    <property type="evidence" value="ECO:0007669"/>
    <property type="project" value="UniProtKB-ARBA"/>
</dbReference>
<dbReference type="InterPro" id="IPR002204">
    <property type="entry name" value="3-OH-isobutyrate_DH-rel_CS"/>
</dbReference>
<dbReference type="RefSeq" id="WP_067560181.1">
    <property type="nucleotide sequence ID" value="NZ_LPXN01000171.1"/>
</dbReference>
<evidence type="ECO:0000259" key="5">
    <source>
        <dbReference type="Pfam" id="PF03446"/>
    </source>
</evidence>
<dbReference type="Pfam" id="PF14833">
    <property type="entry name" value="NAD_binding_11"/>
    <property type="match status" value="1"/>
</dbReference>
<comment type="caution">
    <text evidence="7">The sequence shown here is derived from an EMBL/GenBank/DDBJ whole genome shotgun (WGS) entry which is preliminary data.</text>
</comment>
<dbReference type="GO" id="GO:0050661">
    <property type="term" value="F:NADP binding"/>
    <property type="evidence" value="ECO:0007669"/>
    <property type="project" value="InterPro"/>
</dbReference>
<proteinExistence type="inferred from homology"/>
<evidence type="ECO:0000256" key="3">
    <source>
        <dbReference type="ARBA" id="ARBA00023027"/>
    </source>
</evidence>
<dbReference type="PANTHER" id="PTHR43060:SF15">
    <property type="entry name" value="3-HYDROXYISOBUTYRATE DEHYDROGENASE-LIKE 1, MITOCHONDRIAL-RELATED"/>
    <property type="match status" value="1"/>
</dbReference>
<gene>
    <name evidence="7" type="ORF">AUP43_03765</name>
</gene>
<evidence type="ECO:0000256" key="1">
    <source>
        <dbReference type="ARBA" id="ARBA00009080"/>
    </source>
</evidence>
<evidence type="ECO:0000313" key="7">
    <source>
        <dbReference type="EMBL" id="KZC98308.1"/>
    </source>
</evidence>
<dbReference type="GO" id="GO:0016491">
    <property type="term" value="F:oxidoreductase activity"/>
    <property type="evidence" value="ECO:0007669"/>
    <property type="project" value="UniProtKB-KW"/>
</dbReference>
<evidence type="ECO:0000256" key="2">
    <source>
        <dbReference type="ARBA" id="ARBA00023002"/>
    </source>
</evidence>
<name>A0A154VAA9_9PROT</name>
<dbReference type="GO" id="GO:0051287">
    <property type="term" value="F:NAD binding"/>
    <property type="evidence" value="ECO:0007669"/>
    <property type="project" value="InterPro"/>
</dbReference>
<evidence type="ECO:0000313" key="8">
    <source>
        <dbReference type="Proteomes" id="UP000076400"/>
    </source>
</evidence>
<dbReference type="EMBL" id="LPXN01000171">
    <property type="protein sequence ID" value="KZC98308.1"/>
    <property type="molecule type" value="Genomic_DNA"/>
</dbReference>
<dbReference type="PANTHER" id="PTHR43060">
    <property type="entry name" value="3-HYDROXYISOBUTYRATE DEHYDROGENASE-LIKE 1, MITOCHONDRIAL-RELATED"/>
    <property type="match status" value="1"/>
</dbReference>
<protein>
    <submittedName>
        <fullName evidence="7">Hydroxyacid oxidoreductase</fullName>
    </submittedName>
</protein>
<dbReference type="PIRSF" id="PIRSF000103">
    <property type="entry name" value="HIBADH"/>
    <property type="match status" value="1"/>
</dbReference>
<dbReference type="STRING" id="580166.AUP43_03765"/>
<accession>A0A154VAA9</accession>
<dbReference type="InterPro" id="IPR008927">
    <property type="entry name" value="6-PGluconate_DH-like_C_sf"/>
</dbReference>
<dbReference type="InterPro" id="IPR029154">
    <property type="entry name" value="HIBADH-like_NADP-bd"/>
</dbReference>
<dbReference type="Gene3D" id="1.10.1040.10">
    <property type="entry name" value="N-(1-d-carboxylethyl)-l-norvaline Dehydrogenase, domain 2"/>
    <property type="match status" value="1"/>
</dbReference>
<dbReference type="AlphaFoldDB" id="A0A154VAA9"/>